<dbReference type="InterPro" id="IPR003663">
    <property type="entry name" value="Sugar/inositol_transpt"/>
</dbReference>
<dbReference type="InterPro" id="IPR005829">
    <property type="entry name" value="Sugar_transporter_CS"/>
</dbReference>
<keyword evidence="3 5" id="KW-1133">Transmembrane helix</keyword>
<dbReference type="GO" id="GO:0016020">
    <property type="term" value="C:membrane"/>
    <property type="evidence" value="ECO:0007669"/>
    <property type="project" value="UniProtKB-SubCell"/>
</dbReference>
<evidence type="ECO:0000256" key="5">
    <source>
        <dbReference type="SAM" id="Phobius"/>
    </source>
</evidence>
<evidence type="ECO:0000256" key="1">
    <source>
        <dbReference type="ARBA" id="ARBA00004141"/>
    </source>
</evidence>
<feature type="transmembrane region" description="Helical" evidence="5">
    <location>
        <begin position="384"/>
        <end position="404"/>
    </location>
</feature>
<reference evidence="7" key="1">
    <citation type="submission" date="2015-11" db="EMBL/GenBank/DDBJ databases">
        <title>De novo transcriptome assembly of four potential Pierce s Disease insect vectors from Arizona vineyards.</title>
        <authorList>
            <person name="Tassone E.E."/>
        </authorList>
    </citation>
    <scope>NUCLEOTIDE SEQUENCE</scope>
</reference>
<dbReference type="AlphaFoldDB" id="A0A1B6KQD6"/>
<feature type="transmembrane region" description="Helical" evidence="5">
    <location>
        <begin position="291"/>
        <end position="314"/>
    </location>
</feature>
<feature type="transmembrane region" description="Helical" evidence="5">
    <location>
        <begin position="416"/>
        <end position="436"/>
    </location>
</feature>
<dbReference type="PRINTS" id="PR00171">
    <property type="entry name" value="SUGRTRNSPORT"/>
</dbReference>
<dbReference type="Gene3D" id="1.20.1250.20">
    <property type="entry name" value="MFS general substrate transporter like domains"/>
    <property type="match status" value="1"/>
</dbReference>
<proteinExistence type="predicted"/>
<evidence type="ECO:0000256" key="4">
    <source>
        <dbReference type="ARBA" id="ARBA00023136"/>
    </source>
</evidence>
<feature type="transmembrane region" description="Helical" evidence="5">
    <location>
        <begin position="326"/>
        <end position="346"/>
    </location>
</feature>
<dbReference type="PROSITE" id="PS00217">
    <property type="entry name" value="SUGAR_TRANSPORT_2"/>
    <property type="match status" value="1"/>
</dbReference>
<dbReference type="InterPro" id="IPR050549">
    <property type="entry name" value="MFS_Trehalose_Transporter"/>
</dbReference>
<feature type="transmembrane region" description="Helical" evidence="5">
    <location>
        <begin position="448"/>
        <end position="471"/>
    </location>
</feature>
<protein>
    <recommendedName>
        <fullName evidence="6">Major facilitator superfamily (MFS) profile domain-containing protein</fullName>
    </recommendedName>
</protein>
<evidence type="ECO:0000256" key="3">
    <source>
        <dbReference type="ARBA" id="ARBA00022989"/>
    </source>
</evidence>
<feature type="transmembrane region" description="Helical" evidence="5">
    <location>
        <begin position="358"/>
        <end position="378"/>
    </location>
</feature>
<evidence type="ECO:0000256" key="2">
    <source>
        <dbReference type="ARBA" id="ARBA00022692"/>
    </source>
</evidence>
<dbReference type="GO" id="GO:0022857">
    <property type="term" value="F:transmembrane transporter activity"/>
    <property type="evidence" value="ECO:0007669"/>
    <property type="project" value="InterPro"/>
</dbReference>
<gene>
    <name evidence="7" type="ORF">g.16284</name>
</gene>
<organism evidence="7">
    <name type="scientific">Graphocephala atropunctata</name>
    <dbReference type="NCBI Taxonomy" id="36148"/>
    <lineage>
        <taxon>Eukaryota</taxon>
        <taxon>Metazoa</taxon>
        <taxon>Ecdysozoa</taxon>
        <taxon>Arthropoda</taxon>
        <taxon>Hexapoda</taxon>
        <taxon>Insecta</taxon>
        <taxon>Pterygota</taxon>
        <taxon>Neoptera</taxon>
        <taxon>Paraneoptera</taxon>
        <taxon>Hemiptera</taxon>
        <taxon>Auchenorrhyncha</taxon>
        <taxon>Membracoidea</taxon>
        <taxon>Cicadellidae</taxon>
        <taxon>Cicadellinae</taxon>
        <taxon>Cicadellini</taxon>
        <taxon>Graphocephala</taxon>
    </lineage>
</organism>
<feature type="transmembrane region" description="Helical" evidence="5">
    <location>
        <begin position="143"/>
        <end position="163"/>
    </location>
</feature>
<dbReference type="PANTHER" id="PTHR48021">
    <property type="match status" value="1"/>
</dbReference>
<feature type="domain" description="Major facilitator superfamily (MFS) profile" evidence="6">
    <location>
        <begin position="48"/>
        <end position="475"/>
    </location>
</feature>
<feature type="transmembrane region" description="Helical" evidence="5">
    <location>
        <begin position="175"/>
        <end position="199"/>
    </location>
</feature>
<feature type="non-terminal residue" evidence="7">
    <location>
        <position position="1"/>
    </location>
</feature>
<feature type="transmembrane region" description="Helical" evidence="5">
    <location>
        <begin position="87"/>
        <end position="109"/>
    </location>
</feature>
<feature type="transmembrane region" description="Helical" evidence="5">
    <location>
        <begin position="205"/>
        <end position="223"/>
    </location>
</feature>
<name>A0A1B6KQD6_9HEMI</name>
<dbReference type="InterPro" id="IPR036259">
    <property type="entry name" value="MFS_trans_sf"/>
</dbReference>
<dbReference type="EMBL" id="GEBQ01026321">
    <property type="protein sequence ID" value="JAT13656.1"/>
    <property type="molecule type" value="Transcribed_RNA"/>
</dbReference>
<keyword evidence="2 5" id="KW-0812">Transmembrane</keyword>
<dbReference type="InterPro" id="IPR005828">
    <property type="entry name" value="MFS_sugar_transport-like"/>
</dbReference>
<dbReference type="PROSITE" id="PS50850">
    <property type="entry name" value="MFS"/>
    <property type="match status" value="1"/>
</dbReference>
<dbReference type="SUPFAM" id="SSF103473">
    <property type="entry name" value="MFS general substrate transporter"/>
    <property type="match status" value="1"/>
</dbReference>
<dbReference type="InterPro" id="IPR020846">
    <property type="entry name" value="MFS_dom"/>
</dbReference>
<sequence>KDVIDCNDTLSGCCGNFDSRLLYETLSVNMVHSLDNFNLMSATIQVAAGILINLSIINSGITLGFPSVAVPVLLGSGSGLHTSISEAAWVGSLQFASAPVSGLLAGPVIDRIGRRWGLLLVNAMFAAGWLLMAVFPLSLMVLYVGRLLTGLGMGMSISTAITYTTEIASVSLRTILVNFTPMTMALGTILAYLGAMIFQESWTEVSYFGFAIAVVSLVLTPLLPESPLWLLGRDRAEEALQALMRLRGASAPEEVRVELDSFSSRAMNTQQTGSWFSSLHNLRQPQAYKPLIMINIYFLFVLGCGVPLVIAYAVSFTQSAGLVGQAYQISLAMAAMRMVATLLTGWACNRYGKRGPALLSSAVTVVSLGVLALTVSSYLTLPSWLVGALVLVYVLSSSVGFSSLPWSMLGEIFPTNVRGICSGLTTTLAFLGSLLMTKLYPEVSRSLGAFPVFSFFAVSALGGTVFLYYFLPETHGKTLLEIEEYFKGSRATAVPK</sequence>
<evidence type="ECO:0000259" key="6">
    <source>
        <dbReference type="PROSITE" id="PS50850"/>
    </source>
</evidence>
<evidence type="ECO:0000313" key="7">
    <source>
        <dbReference type="EMBL" id="JAT13656.1"/>
    </source>
</evidence>
<dbReference type="PANTHER" id="PTHR48021:SF1">
    <property type="entry name" value="GH07001P-RELATED"/>
    <property type="match status" value="1"/>
</dbReference>
<dbReference type="Pfam" id="PF00083">
    <property type="entry name" value="Sugar_tr"/>
    <property type="match status" value="1"/>
</dbReference>
<feature type="transmembrane region" description="Helical" evidence="5">
    <location>
        <begin position="116"/>
        <end position="137"/>
    </location>
</feature>
<keyword evidence="4 5" id="KW-0472">Membrane</keyword>
<accession>A0A1B6KQD6</accession>
<comment type="subcellular location">
    <subcellularLocation>
        <location evidence="1">Membrane</location>
        <topology evidence="1">Multi-pass membrane protein</topology>
    </subcellularLocation>
</comment>